<dbReference type="PROSITE" id="PS50106">
    <property type="entry name" value="PDZ"/>
    <property type="match status" value="1"/>
</dbReference>
<protein>
    <recommendedName>
        <fullName evidence="2">PDZ domain-containing protein</fullName>
    </recommendedName>
</protein>
<reference evidence="3" key="1">
    <citation type="submission" date="2021-01" db="EMBL/GenBank/DDBJ databases">
        <authorList>
            <person name="Corre E."/>
            <person name="Pelletier E."/>
            <person name="Niang G."/>
            <person name="Scheremetjew M."/>
            <person name="Finn R."/>
            <person name="Kale V."/>
            <person name="Holt S."/>
            <person name="Cochrane G."/>
            <person name="Meng A."/>
            <person name="Brown T."/>
            <person name="Cohen L."/>
        </authorList>
    </citation>
    <scope>NUCLEOTIDE SEQUENCE</scope>
    <source>
        <strain evidence="3">SM1012Den-03</strain>
    </source>
</reference>
<organism evidence="3">
    <name type="scientific">Skeletonema marinoi</name>
    <dbReference type="NCBI Taxonomy" id="267567"/>
    <lineage>
        <taxon>Eukaryota</taxon>
        <taxon>Sar</taxon>
        <taxon>Stramenopiles</taxon>
        <taxon>Ochrophyta</taxon>
        <taxon>Bacillariophyta</taxon>
        <taxon>Coscinodiscophyceae</taxon>
        <taxon>Thalassiosirophycidae</taxon>
        <taxon>Thalassiosirales</taxon>
        <taxon>Skeletonemataceae</taxon>
        <taxon>Skeletonema</taxon>
        <taxon>Skeletonema marinoi-dohrnii complex</taxon>
    </lineage>
</organism>
<proteinExistence type="predicted"/>
<evidence type="ECO:0000313" key="3">
    <source>
        <dbReference type="EMBL" id="CAD9623888.1"/>
    </source>
</evidence>
<feature type="region of interest" description="Disordered" evidence="1">
    <location>
        <begin position="289"/>
        <end position="323"/>
    </location>
</feature>
<evidence type="ECO:0000256" key="1">
    <source>
        <dbReference type="SAM" id="MobiDB-lite"/>
    </source>
</evidence>
<dbReference type="EMBL" id="HBGZ01027340">
    <property type="protein sequence ID" value="CAD9623888.1"/>
    <property type="molecule type" value="Transcribed_RNA"/>
</dbReference>
<feature type="domain" description="PDZ" evidence="2">
    <location>
        <begin position="11"/>
        <end position="67"/>
    </location>
</feature>
<name>A0A7S2M373_9STRA</name>
<accession>A0A7S2M373</accession>
<dbReference type="InterPro" id="IPR001478">
    <property type="entry name" value="PDZ"/>
</dbReference>
<dbReference type="SUPFAM" id="SSF50156">
    <property type="entry name" value="PDZ domain-like"/>
    <property type="match status" value="1"/>
</dbReference>
<sequence>MMNLLLTVSPGRLGLTIKVYKNDPQNGAVITEIDPACTFKNQLEIGDRIVTIDGLKVTKIEDLSLNKDRLRKFGIVKKKNQVAAADKREVSRENITTATTTTSATAVKAATEQLQQQQAMKQQYLIRTQQEQRAAKQQQNEKIEIPKHPMMGLSRRVNGNYNIVHQHENLKNIPQTLVISRLQTFIESLSQMKCISNRSRLHISCTCMQFLQNKPKLQLAMCHAILEYSHMTHVQKKHHVVERMRYAKMVSRKAEGDSNRIVEQLYGLPLSYEYLENINDMERDDAAASCAANADAQVDADSSHPSSYQEQQQQQQQHQQQQLSEAFSHRICASAFFRLHTIGPHAEKIHKQYIGGDLSIITHQNAGKKRKRKTTDAMNDLRSSLQALYDEYINSNECKRKGDDFTLPVSISKRNYYEEWCRKRGWEPIKTDTANGQYAKVADFELLDGYYRTEEEESLAEAEGRYVVGVAKRVVAFTNFMYCWNNEFPNMKTQGRVGKGMFIGERYGSGKWDRNR</sequence>
<gene>
    <name evidence="3" type="ORF">SMAR0320_LOCUS19453</name>
</gene>
<feature type="compositionally biased region" description="Low complexity" evidence="1">
    <location>
        <begin position="309"/>
        <end position="322"/>
    </location>
</feature>
<evidence type="ECO:0000259" key="2">
    <source>
        <dbReference type="PROSITE" id="PS50106"/>
    </source>
</evidence>
<dbReference type="InterPro" id="IPR036034">
    <property type="entry name" value="PDZ_sf"/>
</dbReference>
<dbReference type="AlphaFoldDB" id="A0A7S2M373"/>
<feature type="compositionally biased region" description="Low complexity" evidence="1">
    <location>
        <begin position="289"/>
        <end position="300"/>
    </location>
</feature>
<dbReference type="Pfam" id="PF00595">
    <property type="entry name" value="PDZ"/>
    <property type="match status" value="1"/>
</dbReference>